<proteinExistence type="predicted"/>
<dbReference type="AlphaFoldDB" id="A0A7Z2NWV6"/>
<dbReference type="EMBL" id="CP047895">
    <property type="protein sequence ID" value="QHL90709.1"/>
    <property type="molecule type" value="Genomic_DNA"/>
</dbReference>
<reference evidence="2 3" key="1">
    <citation type="submission" date="2020-01" db="EMBL/GenBank/DDBJ databases">
        <title>Sphingomonas sp. C33 whole genome sequece.</title>
        <authorList>
            <person name="Park C."/>
        </authorList>
    </citation>
    <scope>NUCLEOTIDE SEQUENCE [LARGE SCALE GENOMIC DNA]</scope>
    <source>
        <strain evidence="2 3">C33</strain>
    </source>
</reference>
<feature type="region of interest" description="Disordered" evidence="1">
    <location>
        <begin position="1"/>
        <end position="22"/>
    </location>
</feature>
<keyword evidence="3" id="KW-1185">Reference proteome</keyword>
<protein>
    <submittedName>
        <fullName evidence="2">Uncharacterized protein</fullName>
    </submittedName>
</protein>
<feature type="compositionally biased region" description="Basic and acidic residues" evidence="1">
    <location>
        <begin position="8"/>
        <end position="22"/>
    </location>
</feature>
<name>A0A7Z2NWV6_9SPHN</name>
<dbReference type="Proteomes" id="UP000464468">
    <property type="component" value="Chromosome"/>
</dbReference>
<organism evidence="2 3">
    <name type="scientific">Sphingomonas changnyeongensis</name>
    <dbReference type="NCBI Taxonomy" id="2698679"/>
    <lineage>
        <taxon>Bacteria</taxon>
        <taxon>Pseudomonadati</taxon>
        <taxon>Pseudomonadota</taxon>
        <taxon>Alphaproteobacteria</taxon>
        <taxon>Sphingomonadales</taxon>
        <taxon>Sphingomonadaceae</taxon>
        <taxon>Sphingomonas</taxon>
    </lineage>
</organism>
<dbReference type="KEGG" id="schy:GVO57_07495"/>
<sequence>MVGQRFVAGHERGAGRQLRDSSVKEDLPDGGFAIVEGVVRASLKWRFVGLSDASRRRLWALAYRRGETRPVLVIEEPDSEAAGADERIHYGLFDRFDAYERADPNDNAWALSMTEWV</sequence>
<evidence type="ECO:0000256" key="1">
    <source>
        <dbReference type="SAM" id="MobiDB-lite"/>
    </source>
</evidence>
<gene>
    <name evidence="2" type="ORF">GVO57_07495</name>
</gene>
<dbReference type="RefSeq" id="WP_160592636.1">
    <property type="nucleotide sequence ID" value="NZ_CP047895.1"/>
</dbReference>
<accession>A0A7Z2NWV6</accession>
<evidence type="ECO:0000313" key="3">
    <source>
        <dbReference type="Proteomes" id="UP000464468"/>
    </source>
</evidence>
<evidence type="ECO:0000313" key="2">
    <source>
        <dbReference type="EMBL" id="QHL90709.1"/>
    </source>
</evidence>